<dbReference type="EMBL" id="HBII01011933">
    <property type="protein sequence ID" value="CAE0346202.1"/>
    <property type="molecule type" value="Transcribed_RNA"/>
</dbReference>
<evidence type="ECO:0000313" key="2">
    <source>
        <dbReference type="EMBL" id="CAE0346202.1"/>
    </source>
</evidence>
<dbReference type="AlphaFoldDB" id="A0A7S3J5G6"/>
<gene>
    <name evidence="2" type="ORF">EHAR0213_LOCUS5112</name>
</gene>
<proteinExistence type="predicted"/>
<name>A0A7S3J5G6_9SPIT</name>
<feature type="region of interest" description="Disordered" evidence="1">
    <location>
        <begin position="1"/>
        <end position="128"/>
    </location>
</feature>
<accession>A0A7S3J5G6</accession>
<feature type="compositionally biased region" description="Basic and acidic residues" evidence="1">
    <location>
        <begin position="52"/>
        <end position="66"/>
    </location>
</feature>
<protein>
    <submittedName>
        <fullName evidence="2">Uncharacterized protein</fullName>
    </submittedName>
</protein>
<organism evidence="2">
    <name type="scientific">Euplotes harpa</name>
    <dbReference type="NCBI Taxonomy" id="151035"/>
    <lineage>
        <taxon>Eukaryota</taxon>
        <taxon>Sar</taxon>
        <taxon>Alveolata</taxon>
        <taxon>Ciliophora</taxon>
        <taxon>Intramacronucleata</taxon>
        <taxon>Spirotrichea</taxon>
        <taxon>Hypotrichia</taxon>
        <taxon>Euplotida</taxon>
        <taxon>Euplotidae</taxon>
        <taxon>Euplotes</taxon>
    </lineage>
</organism>
<reference evidence="2" key="1">
    <citation type="submission" date="2021-01" db="EMBL/GenBank/DDBJ databases">
        <authorList>
            <person name="Corre E."/>
            <person name="Pelletier E."/>
            <person name="Niang G."/>
            <person name="Scheremetjew M."/>
            <person name="Finn R."/>
            <person name="Kale V."/>
            <person name="Holt S."/>
            <person name="Cochrane G."/>
            <person name="Meng A."/>
            <person name="Brown T."/>
            <person name="Cohen L."/>
        </authorList>
    </citation>
    <scope>NUCLEOTIDE SEQUENCE</scope>
    <source>
        <strain evidence="2">FSP1.4</strain>
    </source>
</reference>
<sequence>MSKQGPGGKTTFSFGWGADTEEKPATTSVKVHHTPGGASSIFLGGDNPEPAKVTKVEDAAGAHQDEETGGVAKEAEGDEEAKEEKKEEPVAEAPKKTSGGILPGMNDDKPHTSVKVRAPPGGKSSITF</sequence>
<feature type="compositionally biased region" description="Basic and acidic residues" evidence="1">
    <location>
        <begin position="82"/>
        <end position="95"/>
    </location>
</feature>
<evidence type="ECO:0000256" key="1">
    <source>
        <dbReference type="SAM" id="MobiDB-lite"/>
    </source>
</evidence>